<feature type="domain" description="Peptidoglycan binding-like" evidence="3">
    <location>
        <begin position="632"/>
        <end position="670"/>
    </location>
</feature>
<dbReference type="Pfam" id="PF01471">
    <property type="entry name" value="PG_binding_1"/>
    <property type="match status" value="1"/>
</dbReference>
<dbReference type="AlphaFoldDB" id="A0A2H0UC22"/>
<keyword evidence="2" id="KW-0472">Membrane</keyword>
<feature type="compositionally biased region" description="Gly residues" evidence="1">
    <location>
        <begin position="254"/>
        <end position="265"/>
    </location>
</feature>
<dbReference type="InterPro" id="IPR002477">
    <property type="entry name" value="Peptidoglycan-bd-like"/>
</dbReference>
<dbReference type="InterPro" id="IPR055371">
    <property type="entry name" value="SpaA_PFL_dom_4"/>
</dbReference>
<keyword evidence="2" id="KW-0812">Transmembrane</keyword>
<dbReference type="Proteomes" id="UP000231192">
    <property type="component" value="Unassembled WGS sequence"/>
</dbReference>
<name>A0A2H0UC22_9BACT</name>
<reference evidence="6" key="1">
    <citation type="submission" date="2017-09" db="EMBL/GenBank/DDBJ databases">
        <title>Depth-based differentiation of microbial function through sediment-hosted aquifers and enrichment of novel symbionts in the deep terrestrial subsurface.</title>
        <authorList>
            <person name="Probst A.J."/>
            <person name="Ladd B."/>
            <person name="Jarett J.K."/>
            <person name="Geller-Mcgrath D.E."/>
            <person name="Sieber C.M.K."/>
            <person name="Emerson J.B."/>
            <person name="Anantharaman K."/>
            <person name="Thomas B.C."/>
            <person name="Malmstrom R."/>
            <person name="Stieglmeier M."/>
            <person name="Klingl A."/>
            <person name="Woyke T."/>
            <person name="Ryan C.M."/>
            <person name="Banfield J.F."/>
        </authorList>
    </citation>
    <scope>NUCLEOTIDE SEQUENCE [LARGE SCALE GENOMIC DNA]</scope>
</reference>
<comment type="caution">
    <text evidence="5">The sequence shown here is derived from an EMBL/GenBank/DDBJ whole genome shotgun (WGS) entry which is preliminary data.</text>
</comment>
<gene>
    <name evidence="5" type="ORF">COU18_01080</name>
</gene>
<evidence type="ECO:0000259" key="3">
    <source>
        <dbReference type="Pfam" id="PF01471"/>
    </source>
</evidence>
<feature type="compositionally biased region" description="Acidic residues" evidence="1">
    <location>
        <begin position="183"/>
        <end position="193"/>
    </location>
</feature>
<feature type="domain" description="SpaA-like prealbumin fold" evidence="4">
    <location>
        <begin position="298"/>
        <end position="397"/>
    </location>
</feature>
<feature type="region of interest" description="Disordered" evidence="1">
    <location>
        <begin position="488"/>
        <end position="567"/>
    </location>
</feature>
<feature type="region of interest" description="Disordered" evidence="1">
    <location>
        <begin position="183"/>
        <end position="266"/>
    </location>
</feature>
<evidence type="ECO:0000259" key="4">
    <source>
        <dbReference type="Pfam" id="PF24514"/>
    </source>
</evidence>
<dbReference type="EMBL" id="PFBK01000003">
    <property type="protein sequence ID" value="PIR83984.1"/>
    <property type="molecule type" value="Genomic_DNA"/>
</dbReference>
<evidence type="ECO:0000256" key="2">
    <source>
        <dbReference type="SAM" id="Phobius"/>
    </source>
</evidence>
<dbReference type="InterPro" id="IPR036366">
    <property type="entry name" value="PGBDSf"/>
</dbReference>
<keyword evidence="2" id="KW-1133">Transmembrane helix</keyword>
<dbReference type="Pfam" id="PF24514">
    <property type="entry name" value="SpaA_4"/>
    <property type="match status" value="1"/>
</dbReference>
<dbReference type="Gene3D" id="1.10.101.10">
    <property type="entry name" value="PGBD-like superfamily/PGBD"/>
    <property type="match status" value="1"/>
</dbReference>
<organism evidence="5 6">
    <name type="scientific">Candidatus Kaiserbacteria bacterium CG10_big_fil_rev_8_21_14_0_10_51_14</name>
    <dbReference type="NCBI Taxonomy" id="1974610"/>
    <lineage>
        <taxon>Bacteria</taxon>
        <taxon>Candidatus Kaiseribacteriota</taxon>
    </lineage>
</organism>
<dbReference type="InterPro" id="IPR036365">
    <property type="entry name" value="PGBD-like_sf"/>
</dbReference>
<feature type="compositionally biased region" description="Low complexity" evidence="1">
    <location>
        <begin position="488"/>
        <end position="497"/>
    </location>
</feature>
<proteinExistence type="predicted"/>
<evidence type="ECO:0000313" key="5">
    <source>
        <dbReference type="EMBL" id="PIR83984.1"/>
    </source>
</evidence>
<accession>A0A2H0UC22</accession>
<feature type="transmembrane region" description="Helical" evidence="2">
    <location>
        <begin position="777"/>
        <end position="795"/>
    </location>
</feature>
<protein>
    <submittedName>
        <fullName evidence="5">Uncharacterized protein</fullName>
    </submittedName>
</protein>
<dbReference type="SUPFAM" id="SSF47090">
    <property type="entry name" value="PGBD-like"/>
    <property type="match status" value="1"/>
</dbReference>
<sequence length="818" mass="82835">MTLTLKNVSAVVAIITFLLLTAGIVFLGNQRQVQALDLDLSGLAHEIVCQVFSDLNEASEGIEVPFPIFTAACADRGGLTVVKVVNGGSASAVDFQIHVKSGGNDISESPKPGASGGRSYGNLVPGTYTVNESGGPSGYMTSFSGDCDAGGEVSVTAAQLSTCTITNTFSDAVVPECSNNIDDDGDSLVDEADPACHTDGNAGNPSSYDPDLDDESLFVPQCSDGIDNDNDGKIDDEDPGCSDDSDNDETDPSNGGGGGGGGGGSENTLALCSDAIDNDGDSLVDLADPDCAAFKPTLTIVKHTSGGDGIFTFTTTNASGTATTTTTLATSGGFATSSTIALDTGTSTVTEESTVGWDFTGTSCIMSGPNTALLVASNTVLVHAAAGGVVTCTFSNMKQTDGGGGGGSTGILVVKKVFANATTTPSEFSFSINGTATTTFEADGQNDLTVAPGTYTVLEVATTSWVAQHDNCSNVIVETGTSTTCTITNTPATTTPPNGGGGGGLPACSDGIDNDGDNRIDNADPGCHLGGDVTDERSYKPEDNDELDSVPAPSGGGSGGGGGGGGSGGGITNPVYGVGGALVGTGGVGGGGGVIPPGQVLGTTTPTIPSVPSSCSAYISGFLRMGRDNDVEQVRRLQLFLNSEMNSGLPITGFFGPLTDAAVRAFQRKYTSEILTPWGISEPTGYVFLTTRKKINELYCRGASAFPLTPQEQQVIDLTKTVSALVGSSVGQGPPTPGAQAVPGTLVPTTSVATTAGTTTTATSTAGAQFTQLLKDWWWLILLILLGIGAGWYFWQENNTVNVHQVKPPQPPTTTPKL</sequence>
<evidence type="ECO:0000313" key="6">
    <source>
        <dbReference type="Proteomes" id="UP000231192"/>
    </source>
</evidence>
<evidence type="ECO:0000256" key="1">
    <source>
        <dbReference type="SAM" id="MobiDB-lite"/>
    </source>
</evidence>
<feature type="compositionally biased region" description="Acidic residues" evidence="1">
    <location>
        <begin position="226"/>
        <end position="251"/>
    </location>
</feature>
<feature type="compositionally biased region" description="Gly residues" evidence="1">
    <location>
        <begin position="554"/>
        <end position="567"/>
    </location>
</feature>